<dbReference type="GO" id="GO:0016763">
    <property type="term" value="F:pentosyltransferase activity"/>
    <property type="evidence" value="ECO:0007669"/>
    <property type="project" value="TreeGrafter"/>
</dbReference>
<feature type="transmembrane region" description="Helical" evidence="8">
    <location>
        <begin position="255"/>
        <end position="275"/>
    </location>
</feature>
<comment type="subcellular location">
    <subcellularLocation>
        <location evidence="1">Cell membrane</location>
        <topology evidence="1">Multi-pass membrane protein</topology>
    </subcellularLocation>
</comment>
<evidence type="ECO:0000256" key="8">
    <source>
        <dbReference type="SAM" id="Phobius"/>
    </source>
</evidence>
<evidence type="ECO:0000256" key="7">
    <source>
        <dbReference type="ARBA" id="ARBA00023136"/>
    </source>
</evidence>
<keyword evidence="2" id="KW-1003">Cell membrane</keyword>
<dbReference type="STRING" id="1802055.A3A74_05770"/>
<evidence type="ECO:0000256" key="1">
    <source>
        <dbReference type="ARBA" id="ARBA00004651"/>
    </source>
</evidence>
<protein>
    <recommendedName>
        <fullName evidence="11">Glycosyltransferase RgtA/B/C/D-like domain-containing protein</fullName>
    </recommendedName>
</protein>
<feature type="transmembrane region" description="Helical" evidence="8">
    <location>
        <begin position="320"/>
        <end position="338"/>
    </location>
</feature>
<dbReference type="InterPro" id="IPR050297">
    <property type="entry name" value="LipidA_mod_glycosyltrf_83"/>
</dbReference>
<name>A0A1F7I6W9_9BACT</name>
<keyword evidence="5 8" id="KW-0812">Transmembrane</keyword>
<evidence type="ECO:0000256" key="4">
    <source>
        <dbReference type="ARBA" id="ARBA00022679"/>
    </source>
</evidence>
<evidence type="ECO:0000313" key="9">
    <source>
        <dbReference type="EMBL" id="OGK39104.1"/>
    </source>
</evidence>
<reference evidence="9 10" key="1">
    <citation type="journal article" date="2016" name="Nat. Commun.">
        <title>Thousands of microbial genomes shed light on interconnected biogeochemical processes in an aquifer system.</title>
        <authorList>
            <person name="Anantharaman K."/>
            <person name="Brown C.T."/>
            <person name="Hug L.A."/>
            <person name="Sharon I."/>
            <person name="Castelle C.J."/>
            <person name="Probst A.J."/>
            <person name="Thomas B.C."/>
            <person name="Singh A."/>
            <person name="Wilkins M.J."/>
            <person name="Karaoz U."/>
            <person name="Brodie E.L."/>
            <person name="Williams K.H."/>
            <person name="Hubbard S.S."/>
            <person name="Banfield J.F."/>
        </authorList>
    </citation>
    <scope>NUCLEOTIDE SEQUENCE [LARGE SCALE GENOMIC DNA]</scope>
</reference>
<feature type="transmembrane region" description="Helical" evidence="8">
    <location>
        <begin position="178"/>
        <end position="200"/>
    </location>
</feature>
<dbReference type="GO" id="GO:0009103">
    <property type="term" value="P:lipopolysaccharide biosynthetic process"/>
    <property type="evidence" value="ECO:0007669"/>
    <property type="project" value="UniProtKB-ARBA"/>
</dbReference>
<dbReference type="AlphaFoldDB" id="A0A1F7I6W9"/>
<feature type="transmembrane region" description="Helical" evidence="8">
    <location>
        <begin position="457"/>
        <end position="475"/>
    </location>
</feature>
<dbReference type="Proteomes" id="UP000179270">
    <property type="component" value="Unassembled WGS sequence"/>
</dbReference>
<evidence type="ECO:0000256" key="3">
    <source>
        <dbReference type="ARBA" id="ARBA00022676"/>
    </source>
</evidence>
<dbReference type="EMBL" id="MGAF01000058">
    <property type="protein sequence ID" value="OGK39104.1"/>
    <property type="molecule type" value="Genomic_DNA"/>
</dbReference>
<evidence type="ECO:0000256" key="2">
    <source>
        <dbReference type="ARBA" id="ARBA00022475"/>
    </source>
</evidence>
<feature type="transmembrane region" description="Helical" evidence="8">
    <location>
        <begin position="124"/>
        <end position="144"/>
    </location>
</feature>
<feature type="transmembrane region" description="Helical" evidence="8">
    <location>
        <begin position="345"/>
        <end position="363"/>
    </location>
</feature>
<feature type="transmembrane region" description="Helical" evidence="8">
    <location>
        <begin position="207"/>
        <end position="222"/>
    </location>
</feature>
<comment type="caution">
    <text evidence="9">The sequence shown here is derived from an EMBL/GenBank/DDBJ whole genome shotgun (WGS) entry which is preliminary data.</text>
</comment>
<organism evidence="9 10">
    <name type="scientific">Candidatus Roizmanbacteria bacterium RIFCSPLOWO2_01_FULL_35_13</name>
    <dbReference type="NCBI Taxonomy" id="1802055"/>
    <lineage>
        <taxon>Bacteria</taxon>
        <taxon>Candidatus Roizmaniibacteriota</taxon>
    </lineage>
</organism>
<keyword evidence="3" id="KW-0328">Glycosyltransferase</keyword>
<evidence type="ECO:0000256" key="5">
    <source>
        <dbReference type="ARBA" id="ARBA00022692"/>
    </source>
</evidence>
<feature type="transmembrane region" description="Helical" evidence="8">
    <location>
        <begin position="397"/>
        <end position="417"/>
    </location>
</feature>
<dbReference type="PANTHER" id="PTHR33908:SF11">
    <property type="entry name" value="MEMBRANE PROTEIN"/>
    <property type="match status" value="1"/>
</dbReference>
<evidence type="ECO:0008006" key="11">
    <source>
        <dbReference type="Google" id="ProtNLM"/>
    </source>
</evidence>
<dbReference type="GO" id="GO:0005886">
    <property type="term" value="C:plasma membrane"/>
    <property type="evidence" value="ECO:0007669"/>
    <property type="project" value="UniProtKB-SubCell"/>
</dbReference>
<gene>
    <name evidence="9" type="ORF">A3A74_05770</name>
</gene>
<keyword evidence="7 8" id="KW-0472">Membrane</keyword>
<evidence type="ECO:0000313" key="10">
    <source>
        <dbReference type="Proteomes" id="UP000179270"/>
    </source>
</evidence>
<accession>A0A1F7I6W9</accession>
<feature type="transmembrane region" description="Helical" evidence="8">
    <location>
        <begin position="375"/>
        <end position="392"/>
    </location>
</feature>
<keyword evidence="4" id="KW-0808">Transferase</keyword>
<dbReference type="PANTHER" id="PTHR33908">
    <property type="entry name" value="MANNOSYLTRANSFERASE YKCB-RELATED"/>
    <property type="match status" value="1"/>
</dbReference>
<feature type="transmembrane region" description="Helical" evidence="8">
    <location>
        <begin position="429"/>
        <end position="450"/>
    </location>
</feature>
<sequence>MKKNLGLLIIFFLLSLFYYVTGPGAIVGSNDGSHYALLRSAFENKKFELGKYISYTNYVSVSAYKNKFYSDRSPGLALVSSPLYLLGKSITGFLKLADDPQRFETTNINTSKELLYREFPVTSILILFLLISPAITGTLNVIFFWKISRLIGQNNFAINLATLTFAIGSLNWKYSTLYFSHSLSTLLILSLVYHVLSLSLKKSEPKWWIFIIIGVTAGFSILTEYLNVIYLLPIFVYCLYNFSKIVGTKLKLTKIVLTIIAFLIPVTTLLLYQWLLFENPFSTTYSHHYFYTWARTWQGFFSGNFKSGFIGQLFSQQRNGVFFLSPVLLLSLLGLFYVKRKSPQITILLCSLFILPVILFSFAYDWNGGGFDTRYILAAISFLFLPLSVLPLKNKTLLTIFLLLLIISIFNSLKLVLKTSLLGFGQDLNFYHLPYIFLAFSIILFFFSIFAISNKKFFIPFLAVILSIVLLRYDILNDWKVLPWKIIYKDNFNNGQFEKKAKIRKNIIRDDTVIFPINSGQTGHFILEFKFKKKPKFLILISNYTIGSKNSQIKVEAGTNLKKLKPVYFIKLADNKERSIKFFYDLTKLIVNKKIYIRQEFFVDNNFAVSPADSRLEKIVVVSIN</sequence>
<evidence type="ECO:0000256" key="6">
    <source>
        <dbReference type="ARBA" id="ARBA00022989"/>
    </source>
</evidence>
<keyword evidence="6 8" id="KW-1133">Transmembrane helix</keyword>
<proteinExistence type="predicted"/>